<evidence type="ECO:0000313" key="1">
    <source>
        <dbReference type="EMBL" id="QQP35381.1"/>
    </source>
</evidence>
<feature type="non-terminal residue" evidence="1">
    <location>
        <position position="124"/>
    </location>
</feature>
<reference evidence="2" key="1">
    <citation type="submission" date="2021-01" db="EMBL/GenBank/DDBJ databases">
        <title>Caligus Genome Assembly.</title>
        <authorList>
            <person name="Gallardo-Escarate C."/>
        </authorList>
    </citation>
    <scope>NUCLEOTIDE SEQUENCE [LARGE SCALE GENOMIC DNA]</scope>
</reference>
<dbReference type="GO" id="GO:0005840">
    <property type="term" value="C:ribosome"/>
    <property type="evidence" value="ECO:0007669"/>
    <property type="project" value="UniProtKB-KW"/>
</dbReference>
<dbReference type="Proteomes" id="UP000595437">
    <property type="component" value="Chromosome 18"/>
</dbReference>
<dbReference type="EMBL" id="CP045907">
    <property type="protein sequence ID" value="QQP35381.1"/>
    <property type="molecule type" value="Genomic_DNA"/>
</dbReference>
<gene>
    <name evidence="1" type="ORF">FKW44_023586</name>
</gene>
<organism evidence="1 2">
    <name type="scientific">Caligus rogercresseyi</name>
    <name type="common">Sea louse</name>
    <dbReference type="NCBI Taxonomy" id="217165"/>
    <lineage>
        <taxon>Eukaryota</taxon>
        <taxon>Metazoa</taxon>
        <taxon>Ecdysozoa</taxon>
        <taxon>Arthropoda</taxon>
        <taxon>Crustacea</taxon>
        <taxon>Multicrustacea</taxon>
        <taxon>Hexanauplia</taxon>
        <taxon>Copepoda</taxon>
        <taxon>Siphonostomatoida</taxon>
        <taxon>Caligidae</taxon>
        <taxon>Caligus</taxon>
    </lineage>
</organism>
<evidence type="ECO:0000313" key="2">
    <source>
        <dbReference type="Proteomes" id="UP000595437"/>
    </source>
</evidence>
<accession>A0A7T8JV81</accession>
<dbReference type="AlphaFoldDB" id="A0A7T8JV81"/>
<protein>
    <submittedName>
        <fullName evidence="1">39S ribosomal protein L9_ mitochondrial</fullName>
    </submittedName>
</protein>
<feature type="non-terminal residue" evidence="1">
    <location>
        <position position="1"/>
    </location>
</feature>
<dbReference type="OrthoDB" id="5555409at2759"/>
<sequence length="124" mass="14829">LKPKHVSSSAFLLHGFVVPPEVISIPREIAGPNREGLEDKEFYVTLQINNFEVIHVRCVLKHTSLGLNNLAFPFGFQHRFREPIFEEDREILSAKEMAELEEDYLKYMQWYEEREKRLYRQYKN</sequence>
<proteinExistence type="predicted"/>
<keyword evidence="2" id="KW-1185">Reference proteome</keyword>
<keyword evidence="1" id="KW-0689">Ribosomal protein</keyword>
<name>A0A7T8JV81_CALRO</name>
<keyword evidence="1" id="KW-0687">Ribonucleoprotein</keyword>